<comment type="caution">
    <text evidence="1">The sequence shown here is derived from an EMBL/GenBank/DDBJ whole genome shotgun (WGS) entry which is preliminary data.</text>
</comment>
<dbReference type="Proteomes" id="UP001259492">
    <property type="component" value="Unassembled WGS sequence"/>
</dbReference>
<gene>
    <name evidence="1" type="ORF">RM697_13650</name>
</gene>
<feature type="non-terminal residue" evidence="1">
    <location>
        <position position="595"/>
    </location>
</feature>
<protein>
    <submittedName>
        <fullName evidence="1">Choice-of-anchor L domain-containing protein</fullName>
    </submittedName>
</protein>
<keyword evidence="2" id="KW-1185">Reference proteome</keyword>
<evidence type="ECO:0000313" key="2">
    <source>
        <dbReference type="Proteomes" id="UP001259492"/>
    </source>
</evidence>
<proteinExistence type="predicted"/>
<dbReference type="EMBL" id="JAVRIA010000019">
    <property type="protein sequence ID" value="MDT0559693.1"/>
    <property type="molecule type" value="Genomic_DNA"/>
</dbReference>
<evidence type="ECO:0000313" key="1">
    <source>
        <dbReference type="EMBL" id="MDT0559693.1"/>
    </source>
</evidence>
<dbReference type="RefSeq" id="WP_311428454.1">
    <property type="nucleotide sequence ID" value="NZ_JAVRIA010000019.1"/>
</dbReference>
<organism evidence="1 2">
    <name type="scientific">Microcosmobacter mediterraneus</name>
    <dbReference type="NCBI Taxonomy" id="3075607"/>
    <lineage>
        <taxon>Bacteria</taxon>
        <taxon>Pseudomonadati</taxon>
        <taxon>Bacteroidota</taxon>
        <taxon>Flavobacteriia</taxon>
        <taxon>Flavobacteriales</taxon>
        <taxon>Flavobacteriaceae</taxon>
        <taxon>Microcosmobacter</taxon>
    </lineage>
</organism>
<sequence length="595" mass="63257">ETQLIILQNIQGGGFFNNLDHAVYEGADCDNLTELYCSDVDASIAEGLTVGNTYYIRVFSAGGDPVDTTFDLCIQPGSGNVTTDQTTYTVEELVTDILIGGECAEISNITWSTGSDFGDVNGIAYFSRDGDDGFPFDEGILLTNGDASLADGPNINAMSTGGFAWPGDPDLNTLVGPNGPVNSNNATIIEFDFVPLAQNISFDFLMASEEYDMATFECDFSDAFGFFLTDEDGVTTNLAVLPGTSEPILVTNIHPDNGFCPAINEEFFGGYTPANLPPTSFDGRTTVFTAQSAVNIGETYHIKLVIGDDLDTALDSGVYLQAGSFDLGQLDLGDDITIASGVAGCLGEPITLNTQAPNLEHVWFLDGIAIAGETASTFNATVPGVYTAQVIFSSQCIIEDSITVEFLDLPEANMPSDLEACSVTGFASYNLNDNDVEILGSQNPADFSVSYHLTQVEADDGIGALTSPYNNIMNPQTIYARVENNTTGCYSTTSFNLVINLPTHTATSVPLIACDNDQDGIAEFDLPSHNLEVLDGQDASLYTLTYHETQADADANTAALPNLYTSSAGTIFVRVEVTGTPDCYVTTSFELVIGT</sequence>
<name>A0ABU2YRL3_9FLAO</name>
<accession>A0ABU2YRL3</accession>
<dbReference type="NCBIfam" id="NF038133">
    <property type="entry name" value="choice_anch_L"/>
    <property type="match status" value="1"/>
</dbReference>
<dbReference type="InterPro" id="IPR049804">
    <property type="entry name" value="Choice_anch_L"/>
</dbReference>
<feature type="non-terminal residue" evidence="1">
    <location>
        <position position="1"/>
    </location>
</feature>
<reference evidence="1 2" key="1">
    <citation type="submission" date="2023-09" db="EMBL/GenBank/DDBJ databases">
        <authorList>
            <person name="Rey-Velasco X."/>
        </authorList>
    </citation>
    <scope>NUCLEOTIDE SEQUENCE [LARGE SCALE GENOMIC DNA]</scope>
    <source>
        <strain evidence="1 2">W332</strain>
    </source>
</reference>